<dbReference type="EMBL" id="CP084167">
    <property type="protein sequence ID" value="UJG42623.1"/>
    <property type="molecule type" value="Genomic_DNA"/>
</dbReference>
<dbReference type="Pfam" id="PF01905">
    <property type="entry name" value="DevR"/>
    <property type="match status" value="1"/>
</dbReference>
<evidence type="ECO:0000256" key="2">
    <source>
        <dbReference type="ARBA" id="ARBA00025626"/>
    </source>
</evidence>
<organism evidence="3">
    <name type="scientific">Candidatus Heimdallarchaeum endolithica</name>
    <dbReference type="NCBI Taxonomy" id="2876572"/>
    <lineage>
        <taxon>Archaea</taxon>
        <taxon>Promethearchaeati</taxon>
        <taxon>Candidatus Heimdallarchaeota</taxon>
        <taxon>Candidatus Heimdallarchaeia (ex Rinke et al. 2021) (nom. nud.)</taxon>
        <taxon>Candidatus Heimdallarchaeales</taxon>
        <taxon>Candidatus Heimdallarchaeaceae</taxon>
        <taxon>Candidatus Heimdallarchaeum</taxon>
    </lineage>
</organism>
<dbReference type="NCBIfam" id="TIGR02585">
    <property type="entry name" value="cas_Cst2_DevR"/>
    <property type="match status" value="1"/>
</dbReference>
<dbReference type="AlphaFoldDB" id="A0A9Y1BP59"/>
<evidence type="ECO:0000256" key="1">
    <source>
        <dbReference type="ARBA" id="ARBA00023118"/>
    </source>
</evidence>
<dbReference type="InterPro" id="IPR013414">
    <property type="entry name" value="Cas7/Cst2/DevR_sub_I-B/Tneap"/>
</dbReference>
<dbReference type="Proteomes" id="UP001200513">
    <property type="component" value="Chromosome"/>
</dbReference>
<keyword evidence="1" id="KW-0051">Antiviral defense</keyword>
<dbReference type="InterPro" id="IPR010154">
    <property type="entry name" value="CRISPR-assoc_Cas7/Cst2/DevR"/>
</dbReference>
<dbReference type="GO" id="GO:0051607">
    <property type="term" value="P:defense response to virus"/>
    <property type="evidence" value="ECO:0007669"/>
    <property type="project" value="UniProtKB-KW"/>
</dbReference>
<accession>A0A9Y1BP59</accession>
<proteinExistence type="predicted"/>
<gene>
    <name evidence="3" type="primary">cas7i</name>
    <name evidence="3" type="ORF">K9W46_09540</name>
</gene>
<name>A0A9Y1BP59_9ARCH</name>
<reference evidence="3" key="1">
    <citation type="journal article" date="2022" name="Nat. Microbiol.">
        <title>Unique mobile elements and scalable gene flow at the prokaryote-eukaryote boundary revealed by circularized Asgard archaea genomes.</title>
        <authorList>
            <person name="Wu F."/>
            <person name="Speth D.R."/>
            <person name="Philosof A."/>
            <person name="Cremiere A."/>
            <person name="Narayanan A."/>
            <person name="Barco R.A."/>
            <person name="Connon S.A."/>
            <person name="Amend J.P."/>
            <person name="Antoshechkin I.A."/>
            <person name="Orphan V.J."/>
        </authorList>
    </citation>
    <scope>NUCLEOTIDE SEQUENCE</scope>
    <source>
        <strain evidence="3">PR6</strain>
    </source>
</reference>
<comment type="function">
    <text evidence="2">CRISPR (clustered regularly interspaced short palindromic repeat) is an adaptive immune system that provides protection against mobile genetic elements (viruses, transposable elements and conjugative plasmids). CRISPR clusters contain spacers, sequences complementary to antecedent mobile elements, and target invading nucleic acids. CRISPR clusters are transcribed and processed into CRISPR RNA (crRNA).</text>
</comment>
<dbReference type="NCBIfam" id="TIGR01875">
    <property type="entry name" value="cas_MJ0381"/>
    <property type="match status" value="1"/>
</dbReference>
<sequence>MSKYIVVDIVFYGNSLNYDQGSGNYQELKKITKWDGRQYVLVSRYALRYSILHHGNKLFPNKWKLAGPDQLTNTKGGVVCPNNQLLKDSEILGFPEFDLFGFMIAKKGSSEGATTRVSPVKISHAISMTPFNFDTQFLANLDVMKRAGGEGSNPFTSEEKKDFYVYNLVIDVNRIGILDEDGDQFRIDEQEKNERIKQLLETIFTLKREIKGRMENLSPWLMIVGLYNDARYETYMDKIEISKSNVYKVITNERKIEKEDGTIMNEIEHQIIEKEAPKFIVDIDRNKQIINAQFDDILNKVEEFLEDDTTVPQNISQLYGYKRSSVEVEPEFVAEEHEAKNRN</sequence>
<evidence type="ECO:0000313" key="3">
    <source>
        <dbReference type="EMBL" id="UJG42623.1"/>
    </source>
</evidence>
<protein>
    <submittedName>
        <fullName evidence="3">Type I-B CRISPR-associated protein Cas7/Cst2/DevR</fullName>
    </submittedName>
</protein>